<proteinExistence type="predicted"/>
<gene>
    <name evidence="1" type="ORF">wssv_01210</name>
</gene>
<reference evidence="3" key="2">
    <citation type="submission" date="2012-08" db="EMBL/GenBank/DDBJ databases">
        <authorList>
            <person name="Choi T.-J."/>
        </authorList>
    </citation>
    <scope>NUCLEOTIDE SEQUENCE [LARGE SCALE GENOMIC DNA]</scope>
    <source>
        <strain evidence="3">K-LV1</strain>
    </source>
</reference>
<dbReference type="Proteomes" id="UP000277283">
    <property type="component" value="Segment"/>
</dbReference>
<evidence type="ECO:0000313" key="2">
    <source>
        <dbReference type="EMBL" id="ATU84212.1"/>
    </source>
</evidence>
<dbReference type="Proteomes" id="UP000267516">
    <property type="component" value="Segment"/>
</dbReference>
<sequence length="60" mass="7415">MYTQEQVHECARNIRRWTNYFRMERWNKSTQISFTKFPYTSFYKKIASVLTFPSSIDAFY</sequence>
<accession>K7WH41</accession>
<evidence type="ECO:0000313" key="3">
    <source>
        <dbReference type="Proteomes" id="UP000277283"/>
    </source>
</evidence>
<organism evidence="1 3">
    <name type="scientific">White spot syndrome virus</name>
    <dbReference type="NCBI Taxonomy" id="342409"/>
    <lineage>
        <taxon>Viruses</taxon>
        <taxon>Viruses incertae sedis</taxon>
        <taxon>Naldaviricetes</taxon>
        <taxon>Nimaviridae</taxon>
        <taxon>Whispovirus</taxon>
    </lineage>
</organism>
<reference evidence="1" key="1">
    <citation type="submission" date="2012-08" db="EMBL/GenBank/DDBJ databases">
        <title>Cassytha pubescens and C. glabella (Lauraceae) are not disjunctly distributed between Australia and the Ryukyu Archipelago of Japan - evidence from morphological and molecular data.</title>
        <authorList>
            <person name="Kokubugata G."/>
            <person name="Nakamura K."/>
            <person name="Forster P.I."/>
            <person name="Wilson G.W."/>
            <person name="Holland A.E."/>
            <person name="Hirayama Y."/>
            <person name="Yokota M."/>
        </authorList>
    </citation>
    <scope>NUCLEOTIDE SEQUENCE</scope>
    <source>
        <strain evidence="1">K-LV1</strain>
    </source>
</reference>
<name>K7WH41_9VIRU</name>
<dbReference type="EMBL" id="MF768985">
    <property type="protein sequence ID" value="ATU84212.1"/>
    <property type="molecule type" value="Genomic_DNA"/>
</dbReference>
<protein>
    <submittedName>
        <fullName evidence="2">ORF180</fullName>
    </submittedName>
    <submittedName>
        <fullName evidence="1">Wsv121</fullName>
    </submittedName>
</protein>
<dbReference type="EMBL" id="JX515788">
    <property type="protein sequence ID" value="AFX59498.1"/>
    <property type="molecule type" value="Genomic_DNA"/>
</dbReference>
<evidence type="ECO:0000313" key="1">
    <source>
        <dbReference type="EMBL" id="AFX59498.1"/>
    </source>
</evidence>
<reference evidence="2" key="3">
    <citation type="journal article" date="2018" name="Aquaculture">
        <title>Complete genome sequence of a white spot syndrome virus associated with a disease incursion in Australia.</title>
        <authorList>
            <person name="Oakey J."/>
            <person name="Smith C.S."/>
        </authorList>
    </citation>
    <scope>NUCLEOTIDE SEQUENCE [LARGE SCALE GENOMIC DNA]</scope>
    <source>
        <strain evidence="2">WSSV-AU</strain>
    </source>
</reference>